<evidence type="ECO:0000313" key="2">
    <source>
        <dbReference type="EMBL" id="WNZ27775.1"/>
    </source>
</evidence>
<gene>
    <name evidence="2" type="ORF">HJG54_33615</name>
</gene>
<organism evidence="2">
    <name type="scientific">Leptolyngbya sp. NK1-12</name>
    <dbReference type="NCBI Taxonomy" id="2547451"/>
    <lineage>
        <taxon>Bacteria</taxon>
        <taxon>Bacillati</taxon>
        <taxon>Cyanobacteriota</taxon>
        <taxon>Cyanophyceae</taxon>
        <taxon>Leptolyngbyales</taxon>
        <taxon>Leptolyngbyaceae</taxon>
        <taxon>Leptolyngbya group</taxon>
        <taxon>Leptolyngbya</taxon>
    </lineage>
</organism>
<feature type="compositionally biased region" description="Low complexity" evidence="1">
    <location>
        <begin position="10"/>
        <end position="25"/>
    </location>
</feature>
<protein>
    <submittedName>
        <fullName evidence="2">Uncharacterized protein</fullName>
    </submittedName>
</protein>
<name>A0AA96WMG6_9CYAN</name>
<dbReference type="RefSeq" id="WP_316436249.1">
    <property type="nucleotide sequence ID" value="NZ_CP053587.1"/>
</dbReference>
<feature type="region of interest" description="Disordered" evidence="1">
    <location>
        <begin position="1"/>
        <end position="25"/>
    </location>
</feature>
<evidence type="ECO:0000256" key="1">
    <source>
        <dbReference type="SAM" id="MobiDB-lite"/>
    </source>
</evidence>
<reference evidence="2" key="1">
    <citation type="submission" date="2020-05" db="EMBL/GenBank/DDBJ databases">
        <authorList>
            <person name="Zhu T."/>
            <person name="Keshari N."/>
            <person name="Lu X."/>
        </authorList>
    </citation>
    <scope>NUCLEOTIDE SEQUENCE</scope>
    <source>
        <strain evidence="2">NK1-12</strain>
    </source>
</reference>
<proteinExistence type="predicted"/>
<dbReference type="EMBL" id="CP053587">
    <property type="protein sequence ID" value="WNZ27775.1"/>
    <property type="molecule type" value="Genomic_DNA"/>
</dbReference>
<accession>A0AA96WMG6</accession>
<dbReference type="AlphaFoldDB" id="A0AA96WMG6"/>
<sequence>MTCLTEKSFAHSGSRRGAASRSVTAAIQTKSATRLSFVERPEPTSLVDE</sequence>